<name>A0A1J5PKJ9_9ZZZZ</name>
<accession>A0A1J5PKJ9</accession>
<comment type="caution">
    <text evidence="1">The sequence shown here is derived from an EMBL/GenBank/DDBJ whole genome shotgun (WGS) entry which is preliminary data.</text>
</comment>
<proteinExistence type="predicted"/>
<reference evidence="1" key="1">
    <citation type="submission" date="2016-10" db="EMBL/GenBank/DDBJ databases">
        <title>Sequence of Gallionella enrichment culture.</title>
        <authorList>
            <person name="Poehlein A."/>
            <person name="Muehling M."/>
            <person name="Daniel R."/>
        </authorList>
    </citation>
    <scope>NUCLEOTIDE SEQUENCE</scope>
</reference>
<sequence>MPEIEVNISGGIFLFSLTYWSNCCMTARRKASISLDLVRDLAVGSSITSMGVIVATKWVSLSSTLLTNARCTPSTSTLTVPSGSLSICRMVEIQPTLNRSVTIGSSLAAAFCATSMMRRSAAMATSSDLMLLGLPTNSGMTMCGNTTTSRSGNSGKSDDVTVKVGSSDINHPFVSRCGMVVPTCRAMAPLSRGKTQSMTAKPRQRQIKSGFFGSFVIDQQRALVFVNGGFIKNHLLDVGQVGQVKHRVNQRLLQNRTQAACTGFSR</sequence>
<gene>
    <name evidence="1" type="ORF">GALL_463250</name>
</gene>
<protein>
    <submittedName>
        <fullName evidence="1">Uncharacterized protein</fullName>
    </submittedName>
</protein>
<evidence type="ECO:0000313" key="1">
    <source>
        <dbReference type="EMBL" id="OIQ72054.1"/>
    </source>
</evidence>
<dbReference type="AlphaFoldDB" id="A0A1J5PKJ9"/>
<dbReference type="EMBL" id="MLJW01003441">
    <property type="protein sequence ID" value="OIQ72054.1"/>
    <property type="molecule type" value="Genomic_DNA"/>
</dbReference>
<organism evidence="1">
    <name type="scientific">mine drainage metagenome</name>
    <dbReference type="NCBI Taxonomy" id="410659"/>
    <lineage>
        <taxon>unclassified sequences</taxon>
        <taxon>metagenomes</taxon>
        <taxon>ecological metagenomes</taxon>
    </lineage>
</organism>